<name>A0AAJ8DXV8_ASPNG</name>
<reference evidence="1" key="1">
    <citation type="submission" date="2025-02" db="EMBL/GenBank/DDBJ databases">
        <authorList>
            <consortium name="NCBI Genome Project"/>
        </authorList>
    </citation>
    <scope>NUCLEOTIDE SEQUENCE</scope>
</reference>
<dbReference type="VEuPathDB" id="FungiDB:An02g13760"/>
<accession>A0AAJ8DXV8</accession>
<reference evidence="1" key="2">
    <citation type="submission" date="2025-08" db="UniProtKB">
        <authorList>
            <consortium name="RefSeq"/>
        </authorList>
    </citation>
    <scope>IDENTIFICATION</scope>
</reference>
<dbReference type="RefSeq" id="XP_059600138.1">
    <property type="nucleotide sequence ID" value="XM_059746769.1"/>
</dbReference>
<evidence type="ECO:0000313" key="1">
    <source>
        <dbReference type="RefSeq" id="XP_059600138.1"/>
    </source>
</evidence>
<protein>
    <submittedName>
        <fullName evidence="1">Uncharacterized protein</fullName>
    </submittedName>
</protein>
<gene>
    <name evidence="1" type="ORF">An02g13760</name>
</gene>
<sequence>MGQSRTPLARELYCRGIQVSPWTGALRNATGLNNAKQGPMVFASGTGANDYLLKADMAEVKPLTNNFVGRHASSITLNLLHPEGEESKAKRPASAWTRTYSGWTSRITGARHPPVRGRGAGKRTAWLQCDGTRPLSIDHGAEDVEMRERDLEMDALTSPGIGWRQADRRGVLAGLLLTSYSTLSKIPSSRSQIISVLDLCHQGFDCESMQRSINNQQHDLVFLQNIETAQNQHPPNHGCNPTHQQCRVD</sequence>
<organism evidence="1">
    <name type="scientific">Aspergillus niger</name>
    <dbReference type="NCBI Taxonomy" id="5061"/>
    <lineage>
        <taxon>Eukaryota</taxon>
        <taxon>Fungi</taxon>
        <taxon>Dikarya</taxon>
        <taxon>Ascomycota</taxon>
        <taxon>Pezizomycotina</taxon>
        <taxon>Eurotiomycetes</taxon>
        <taxon>Eurotiomycetidae</taxon>
        <taxon>Eurotiales</taxon>
        <taxon>Aspergillaceae</taxon>
        <taxon>Aspergillus</taxon>
        <taxon>Aspergillus subgen. Circumdati</taxon>
    </lineage>
</organism>
<dbReference type="KEGG" id="ang:An02g13760"/>
<proteinExistence type="predicted"/>
<dbReference type="GeneID" id="84590552"/>
<dbReference type="AlphaFoldDB" id="A0AAJ8DXV8"/>